<dbReference type="VEuPathDB" id="TriTrypDB:TEOVI_000666700"/>
<dbReference type="EMBL" id="CZPT02000281">
    <property type="protein sequence ID" value="SCU65350.1"/>
    <property type="molecule type" value="Genomic_DNA"/>
</dbReference>
<dbReference type="InterPro" id="IPR045862">
    <property type="entry name" value="Trf4-like"/>
</dbReference>
<dbReference type="Proteomes" id="UP000195570">
    <property type="component" value="Unassembled WGS sequence"/>
</dbReference>
<dbReference type="GO" id="GO:0005730">
    <property type="term" value="C:nucleolus"/>
    <property type="evidence" value="ECO:0007669"/>
    <property type="project" value="TreeGrafter"/>
</dbReference>
<reference evidence="1" key="1">
    <citation type="submission" date="2016-09" db="EMBL/GenBank/DDBJ databases">
        <authorList>
            <person name="Hebert L."/>
            <person name="Moumen B."/>
        </authorList>
    </citation>
    <scope>NUCLEOTIDE SEQUENCE [LARGE SCALE GENOMIC DNA]</scope>
    <source>
        <strain evidence="1">OVI</strain>
    </source>
</reference>
<dbReference type="SUPFAM" id="SSF81631">
    <property type="entry name" value="PAP/OAS1 substrate-binding domain"/>
    <property type="match status" value="1"/>
</dbReference>
<dbReference type="PANTHER" id="PTHR23092:SF15">
    <property type="entry name" value="INACTIVE NON-CANONICAL POLY(A) RNA POLYMERASE PROTEIN TRF4-2-RELATED"/>
    <property type="match status" value="1"/>
</dbReference>
<dbReference type="GO" id="GO:0031123">
    <property type="term" value="P:RNA 3'-end processing"/>
    <property type="evidence" value="ECO:0007669"/>
    <property type="project" value="TreeGrafter"/>
</dbReference>
<proteinExistence type="predicted"/>
<dbReference type="GO" id="GO:1990817">
    <property type="term" value="F:poly(A) RNA polymerase activity"/>
    <property type="evidence" value="ECO:0007669"/>
    <property type="project" value="InterPro"/>
</dbReference>
<protein>
    <submittedName>
        <fullName evidence="1">Uncharacterized protein</fullName>
    </submittedName>
</protein>
<keyword evidence="2" id="KW-1185">Reference proteome</keyword>
<sequence>MTNNHVENNCIAHFLRQSGSGEVTGRVHMLLLAATKRLTSDIRELNKEVRPPPEKLGALERTTRKIKEIVAAAFSTRPLDVVDSTEKHSRGVVDVLCHGSHVYSTALADSALDITVITNDNPRARYYWRSLRDNVESMETVESLLLLPVKGTEAAALQPYPASLPVTLPLLERTDMLQYLSTVISKSSLSRVSINRHSHNTFERICLGGAADEIGMNLTVNQRDSVEACGVLRQFLRSNEPVRHVIILMKVILKQLHIHSSQLTPYVLTLMVVAFSRHCANEYPLCGSFHYPHRRNMVESGYLLLSFLSFFSPPPRGLFTPTDMLIVPMHPDGIIKRSTCVPAPSPGECVNSWKVMDPICHNQNVAASCSAIDQCPLFFERILNRLLCGYLDASVLPLQHVDVELADGSNKWEANHCHWMNAFTGCDRPLFALLKAWRAHKKTDLS</sequence>
<evidence type="ECO:0000313" key="1">
    <source>
        <dbReference type="EMBL" id="SCU65350.1"/>
    </source>
</evidence>
<organism evidence="1 2">
    <name type="scientific">Trypanosoma equiperdum</name>
    <dbReference type="NCBI Taxonomy" id="5694"/>
    <lineage>
        <taxon>Eukaryota</taxon>
        <taxon>Discoba</taxon>
        <taxon>Euglenozoa</taxon>
        <taxon>Kinetoplastea</taxon>
        <taxon>Metakinetoplastina</taxon>
        <taxon>Trypanosomatida</taxon>
        <taxon>Trypanosomatidae</taxon>
        <taxon>Trypanosoma</taxon>
    </lineage>
</organism>
<dbReference type="Gene3D" id="1.10.1410.10">
    <property type="match status" value="1"/>
</dbReference>
<dbReference type="PANTHER" id="PTHR23092">
    <property type="entry name" value="POLY(A) RNA POLYMERASE"/>
    <property type="match status" value="1"/>
</dbReference>
<dbReference type="GO" id="GO:0031499">
    <property type="term" value="C:TRAMP complex"/>
    <property type="evidence" value="ECO:0007669"/>
    <property type="project" value="TreeGrafter"/>
</dbReference>
<dbReference type="AlphaFoldDB" id="A0A1G4I133"/>
<dbReference type="GO" id="GO:0003729">
    <property type="term" value="F:mRNA binding"/>
    <property type="evidence" value="ECO:0007669"/>
    <property type="project" value="TreeGrafter"/>
</dbReference>
<dbReference type="RefSeq" id="XP_067076960.1">
    <property type="nucleotide sequence ID" value="XM_067220859.1"/>
</dbReference>
<accession>A0A1G4I133</accession>
<dbReference type="GeneID" id="92380601"/>
<comment type="caution">
    <text evidence="1">The sequence shown here is derived from an EMBL/GenBank/DDBJ whole genome shotgun (WGS) entry which is preliminary data.</text>
</comment>
<dbReference type="GO" id="GO:0043634">
    <property type="term" value="P:polyadenylation-dependent ncRNA catabolic process"/>
    <property type="evidence" value="ECO:0007669"/>
    <property type="project" value="TreeGrafter"/>
</dbReference>
<gene>
    <name evidence="1" type="ORF">TEOVI_000666700</name>
</gene>
<name>A0A1G4I133_TRYEQ</name>
<evidence type="ECO:0000313" key="2">
    <source>
        <dbReference type="Proteomes" id="UP000195570"/>
    </source>
</evidence>